<dbReference type="GO" id="GO:0003723">
    <property type="term" value="F:RNA binding"/>
    <property type="evidence" value="ECO:0007669"/>
    <property type="project" value="InterPro"/>
</dbReference>
<protein>
    <submittedName>
        <fullName evidence="2">RNA recognition motif. (A.k.a. RRM, RBD, or RNP domain), putative</fullName>
    </submittedName>
</protein>
<dbReference type="Gene3D" id="3.30.70.330">
    <property type="match status" value="1"/>
</dbReference>
<gene>
    <name evidence="2" type="ORF">ADEAN_000581300</name>
</gene>
<reference evidence="2 3" key="1">
    <citation type="submission" date="2020-08" db="EMBL/GenBank/DDBJ databases">
        <authorList>
            <person name="Newling K."/>
            <person name="Davey J."/>
            <person name="Forrester S."/>
        </authorList>
    </citation>
    <scope>NUCLEOTIDE SEQUENCE [LARGE SCALE GENOMIC DNA]</scope>
    <source>
        <strain evidence="3">Crithidia deanei Carvalho (ATCC PRA-265)</strain>
    </source>
</reference>
<feature type="domain" description="RRM" evidence="1">
    <location>
        <begin position="4"/>
        <end position="64"/>
    </location>
</feature>
<dbReference type="SUPFAM" id="SSF54928">
    <property type="entry name" value="RNA-binding domain, RBD"/>
    <property type="match status" value="1"/>
</dbReference>
<accession>A0A7G2CG34</accession>
<evidence type="ECO:0000313" key="2">
    <source>
        <dbReference type="EMBL" id="CAD2218325.1"/>
    </source>
</evidence>
<dbReference type="AlphaFoldDB" id="A0A7G2CG34"/>
<dbReference type="Pfam" id="PF00076">
    <property type="entry name" value="RRM_1"/>
    <property type="match status" value="1"/>
</dbReference>
<evidence type="ECO:0000313" key="3">
    <source>
        <dbReference type="Proteomes" id="UP000515908"/>
    </source>
</evidence>
<organism evidence="2 3">
    <name type="scientific">Angomonas deanei</name>
    <dbReference type="NCBI Taxonomy" id="59799"/>
    <lineage>
        <taxon>Eukaryota</taxon>
        <taxon>Discoba</taxon>
        <taxon>Euglenozoa</taxon>
        <taxon>Kinetoplastea</taxon>
        <taxon>Metakinetoplastina</taxon>
        <taxon>Trypanosomatida</taxon>
        <taxon>Trypanosomatidae</taxon>
        <taxon>Strigomonadinae</taxon>
        <taxon>Angomonas</taxon>
    </lineage>
</organism>
<proteinExistence type="predicted"/>
<keyword evidence="3" id="KW-1185">Reference proteome</keyword>
<dbReference type="InterPro" id="IPR035979">
    <property type="entry name" value="RBD_domain_sf"/>
</dbReference>
<dbReference type="EMBL" id="LR877155">
    <property type="protein sequence ID" value="CAD2218325.1"/>
    <property type="molecule type" value="Genomic_DNA"/>
</dbReference>
<sequence>MSRVRISGVPTMGKEDELLQLCASFGPILDYTVSPKQMEVSYEEANDAEDAKLNMDGMVFHQQSLAVIRL</sequence>
<name>A0A7G2CG34_9TRYP</name>
<dbReference type="VEuPathDB" id="TriTrypDB:ADEAN_000581300"/>
<dbReference type="Proteomes" id="UP000515908">
    <property type="component" value="Chromosome 11"/>
</dbReference>
<dbReference type="InterPro" id="IPR012677">
    <property type="entry name" value="Nucleotide-bd_a/b_plait_sf"/>
</dbReference>
<evidence type="ECO:0000259" key="1">
    <source>
        <dbReference type="Pfam" id="PF00076"/>
    </source>
</evidence>
<dbReference type="InterPro" id="IPR000504">
    <property type="entry name" value="RRM_dom"/>
</dbReference>